<evidence type="ECO:0000313" key="15">
    <source>
        <dbReference type="Proteomes" id="UP000249757"/>
    </source>
</evidence>
<dbReference type="FunFam" id="3.60.21.10:FF:000082">
    <property type="entry name" value="Endopolyphosphatase"/>
    <property type="match status" value="1"/>
</dbReference>
<sequence length="762" mass="86267">MVRSRDMLICSLLLGVQAVWAAPPKAAGSAGNSRSPGSGATAMGVSSATNGQRTLKGRFLHITDFHPDPFYKTYASTTSDAACHRERGPAGIYGAETTGCDSPFALINQTFRWINDNLKNEIDFIVWTGDSARHDNDDAIPRTQKQVIEQNEYMVSKFTEVFGQNGHGGGTNAFAIPIVPTFGNNDILPHNIFTSGPNRWTTKYLDIWRGFIPEAQRHQFQQGGWFSVEVIPGKLATISLNTIYFFTSNSAVDGCAKKHEPGYEHMEWLRIQLQLLRERGMKAILMGHVPPARVDGKESWDETCWQKYALFERQFRDVIVGNLFGHMNIDHFMLQDFESIEKDTENGHMGVSVRSATSGNEVELFEDGEVTVASATDYLLNLRQAWAQLPAPPVKSNKKLRTKYSDEEEEEEEEQEDTVWDWLASMVSRSSKDRKEERKKYLEKIGGQYAERYAVTHVAPSIVPNYFPTLRIIEYNITGLENFDVSTGSSSLPIVDASAGQMPIAATDYEDDEDYVRHLETVQRMKHRGKKDKKKRKYKFEVPDGPSKTAPPGPAYSPQTLTWTRYVQYFANLTRINNDFVDSPLNAVVVQDTSANEFAVSTIFGFEIGPDGKIKQKRWNEGKHKKHQGKQPRPEPHPNEFVFEVEYDTKKDKGFSDLTVRRWVEYARKIGSGESKSKFVDVEEEEVVNEHLGEDEYDAKKGKKHNKGKKGKHHKKHEMSKEWFTFAKRAFVGTLDPHEIQELFGSASATESLEGAQEVMEL</sequence>
<evidence type="ECO:0000256" key="12">
    <source>
        <dbReference type="SAM" id="MobiDB-lite"/>
    </source>
</evidence>
<keyword evidence="5" id="KW-0926">Vacuole</keyword>
<feature type="chain" id="PRO_5041165598" description="Endopolyphosphatase" evidence="13">
    <location>
        <begin position="22"/>
        <end position="762"/>
    </location>
</feature>
<evidence type="ECO:0000256" key="5">
    <source>
        <dbReference type="ARBA" id="ARBA00022554"/>
    </source>
</evidence>
<dbReference type="InterPro" id="IPR041805">
    <property type="entry name" value="ASMase/PPN1_MPP"/>
</dbReference>
<evidence type="ECO:0000256" key="7">
    <source>
        <dbReference type="ARBA" id="ARBA00022801"/>
    </source>
</evidence>
<dbReference type="GO" id="GO:0005774">
    <property type="term" value="C:vacuolar membrane"/>
    <property type="evidence" value="ECO:0007669"/>
    <property type="project" value="UniProtKB-SubCell"/>
</dbReference>
<feature type="region of interest" description="Disordered" evidence="12">
    <location>
        <begin position="524"/>
        <end position="557"/>
    </location>
</feature>
<dbReference type="CDD" id="cd00842">
    <property type="entry name" value="MPP_ASMase"/>
    <property type="match status" value="1"/>
</dbReference>
<evidence type="ECO:0000256" key="9">
    <source>
        <dbReference type="ARBA" id="ARBA00022989"/>
    </source>
</evidence>
<evidence type="ECO:0000256" key="10">
    <source>
        <dbReference type="ARBA" id="ARBA00023136"/>
    </source>
</evidence>
<keyword evidence="13" id="KW-0732">Signal</keyword>
<evidence type="ECO:0000256" key="1">
    <source>
        <dbReference type="ARBA" id="ARBA00004576"/>
    </source>
</evidence>
<protein>
    <recommendedName>
        <fullName evidence="4">Endopolyphosphatase</fullName>
        <ecNumber evidence="3">3.6.1.10</ecNumber>
    </recommendedName>
</protein>
<evidence type="ECO:0000256" key="4">
    <source>
        <dbReference type="ARBA" id="ARBA00014458"/>
    </source>
</evidence>
<dbReference type="Proteomes" id="UP000249757">
    <property type="component" value="Unassembled WGS sequence"/>
</dbReference>
<comment type="similarity">
    <text evidence="2">Belongs to the endopolyphosphatase PPN1 family.</text>
</comment>
<dbReference type="AlphaFoldDB" id="A0A2W1HHI9"/>
<dbReference type="GO" id="GO:0004309">
    <property type="term" value="F:exopolyphosphatase activity"/>
    <property type="evidence" value="ECO:0007669"/>
    <property type="project" value="TreeGrafter"/>
</dbReference>
<dbReference type="OrthoDB" id="348678at2759"/>
<keyword evidence="11" id="KW-0325">Glycoprotein</keyword>
<dbReference type="PANTHER" id="PTHR10340">
    <property type="entry name" value="SPHINGOMYELIN PHOSPHODIESTERASE"/>
    <property type="match status" value="1"/>
</dbReference>
<dbReference type="InterPro" id="IPR012358">
    <property type="entry name" value="EndopolyPtase_N1"/>
</dbReference>
<feature type="region of interest" description="Disordered" evidence="12">
    <location>
        <begin position="397"/>
        <end position="417"/>
    </location>
</feature>
<keyword evidence="6" id="KW-0812">Transmembrane</keyword>
<reference evidence="15" key="1">
    <citation type="journal article" date="2022" name="Microb. Genom.">
        <title>A global pangenome for the wheat fungal pathogen Pyrenophora tritici-repentis and prediction of effector protein structural homology.</title>
        <authorList>
            <person name="Moolhuijzen P.M."/>
            <person name="See P.T."/>
            <person name="Shi G."/>
            <person name="Powell H.R."/>
            <person name="Cockram J."/>
            <person name="Jorgensen L.N."/>
            <person name="Benslimane H."/>
            <person name="Strelkov S.E."/>
            <person name="Turner J."/>
            <person name="Liu Z."/>
            <person name="Moffat C.S."/>
        </authorList>
    </citation>
    <scope>NUCLEOTIDE SEQUENCE [LARGE SCALE GENOMIC DNA]</scope>
</reference>
<keyword evidence="9" id="KW-1133">Transmembrane helix</keyword>
<feature type="region of interest" description="Disordered" evidence="12">
    <location>
        <begin position="619"/>
        <end position="638"/>
    </location>
</feature>
<evidence type="ECO:0000256" key="8">
    <source>
        <dbReference type="ARBA" id="ARBA00022968"/>
    </source>
</evidence>
<dbReference type="PIRSF" id="PIRSF027093">
    <property type="entry name" value="EndopolyPtase_N1"/>
    <property type="match status" value="1"/>
</dbReference>
<feature type="compositionally biased region" description="Basic residues" evidence="12">
    <location>
        <begin position="524"/>
        <end position="538"/>
    </location>
</feature>
<dbReference type="Gene3D" id="3.60.21.10">
    <property type="match status" value="1"/>
</dbReference>
<feature type="region of interest" description="Disordered" evidence="12">
    <location>
        <begin position="25"/>
        <end position="47"/>
    </location>
</feature>
<dbReference type="GO" id="GO:0000324">
    <property type="term" value="C:fungal-type vacuole"/>
    <property type="evidence" value="ECO:0007669"/>
    <property type="project" value="TreeGrafter"/>
</dbReference>
<feature type="compositionally biased region" description="Polar residues" evidence="12">
    <location>
        <begin position="30"/>
        <end position="47"/>
    </location>
</feature>
<feature type="compositionally biased region" description="Acidic residues" evidence="12">
    <location>
        <begin position="406"/>
        <end position="417"/>
    </location>
</feature>
<evidence type="ECO:0000313" key="14">
    <source>
        <dbReference type="EMBL" id="KAI1520459.1"/>
    </source>
</evidence>
<comment type="caution">
    <text evidence="14">The sequence shown here is derived from an EMBL/GenBank/DDBJ whole genome shotgun (WGS) entry which is preliminary data.</text>
</comment>
<proteinExistence type="inferred from homology"/>
<organism evidence="14 15">
    <name type="scientific">Pyrenophora tritici-repentis</name>
    <dbReference type="NCBI Taxonomy" id="45151"/>
    <lineage>
        <taxon>Eukaryota</taxon>
        <taxon>Fungi</taxon>
        <taxon>Dikarya</taxon>
        <taxon>Ascomycota</taxon>
        <taxon>Pezizomycotina</taxon>
        <taxon>Dothideomycetes</taxon>
        <taxon>Pleosporomycetidae</taxon>
        <taxon>Pleosporales</taxon>
        <taxon>Pleosporineae</taxon>
        <taxon>Pleosporaceae</taxon>
        <taxon>Pyrenophora</taxon>
    </lineage>
</organism>
<dbReference type="SUPFAM" id="SSF56300">
    <property type="entry name" value="Metallo-dependent phosphatases"/>
    <property type="match status" value="1"/>
</dbReference>
<dbReference type="GO" id="GO:0000298">
    <property type="term" value="F:endopolyphosphatase activity"/>
    <property type="evidence" value="ECO:0007669"/>
    <property type="project" value="UniProtKB-EC"/>
</dbReference>
<dbReference type="EMBL" id="NRDI02000001">
    <property type="protein sequence ID" value="KAI1520459.1"/>
    <property type="molecule type" value="Genomic_DNA"/>
</dbReference>
<dbReference type="OMA" id="WAERYSV"/>
<keyword evidence="8" id="KW-0735">Signal-anchor</keyword>
<evidence type="ECO:0000256" key="3">
    <source>
        <dbReference type="ARBA" id="ARBA00012459"/>
    </source>
</evidence>
<gene>
    <name evidence="14" type="ORF">Ptr86124_000827</name>
</gene>
<dbReference type="InterPro" id="IPR029052">
    <property type="entry name" value="Metallo-depent_PP-like"/>
</dbReference>
<feature type="signal peptide" evidence="13">
    <location>
        <begin position="1"/>
        <end position="21"/>
    </location>
</feature>
<dbReference type="PANTHER" id="PTHR10340:SF55">
    <property type="entry name" value="ENDOPOLYPHOSPHATASE"/>
    <property type="match status" value="1"/>
</dbReference>
<evidence type="ECO:0000256" key="11">
    <source>
        <dbReference type="ARBA" id="ARBA00023180"/>
    </source>
</evidence>
<feature type="region of interest" description="Disordered" evidence="12">
    <location>
        <begin position="694"/>
        <end position="717"/>
    </location>
</feature>
<keyword evidence="15" id="KW-1185">Reference proteome</keyword>
<comment type="subcellular location">
    <subcellularLocation>
        <location evidence="1">Vacuole membrane</location>
        <topology evidence="1">Single-pass type II membrane protein</topology>
    </subcellularLocation>
</comment>
<accession>A0A2W1HHI9</accession>
<dbReference type="GO" id="GO:0006798">
    <property type="term" value="P:polyphosphate catabolic process"/>
    <property type="evidence" value="ECO:0007669"/>
    <property type="project" value="TreeGrafter"/>
</dbReference>
<evidence type="ECO:0000256" key="6">
    <source>
        <dbReference type="ARBA" id="ARBA00022692"/>
    </source>
</evidence>
<keyword evidence="7" id="KW-0378">Hydrolase</keyword>
<feature type="compositionally biased region" description="Basic residues" evidence="12">
    <location>
        <begin position="701"/>
        <end position="717"/>
    </location>
</feature>
<name>A0A2W1HHI9_9PLEO</name>
<dbReference type="EC" id="3.6.1.10" evidence="3"/>
<dbReference type="GO" id="GO:0008081">
    <property type="term" value="F:phosphoric diester hydrolase activity"/>
    <property type="evidence" value="ECO:0007669"/>
    <property type="project" value="TreeGrafter"/>
</dbReference>
<evidence type="ECO:0000256" key="2">
    <source>
        <dbReference type="ARBA" id="ARBA00010399"/>
    </source>
</evidence>
<evidence type="ECO:0000256" key="13">
    <source>
        <dbReference type="SAM" id="SignalP"/>
    </source>
</evidence>
<keyword evidence="10" id="KW-0472">Membrane</keyword>